<feature type="transmembrane region" description="Helical" evidence="1">
    <location>
        <begin position="6"/>
        <end position="25"/>
    </location>
</feature>
<evidence type="ECO:0000256" key="1">
    <source>
        <dbReference type="SAM" id="Phobius"/>
    </source>
</evidence>
<feature type="transmembrane region" description="Helical" evidence="1">
    <location>
        <begin position="317"/>
        <end position="340"/>
    </location>
</feature>
<protein>
    <submittedName>
        <fullName evidence="2">Uncharacterized protein</fullName>
    </submittedName>
</protein>
<evidence type="ECO:0000313" key="2">
    <source>
        <dbReference type="EMBL" id="KAJ6215620.1"/>
    </source>
</evidence>
<dbReference type="Proteomes" id="UP001142055">
    <property type="component" value="Chromosome 4"/>
</dbReference>
<evidence type="ECO:0000313" key="3">
    <source>
        <dbReference type="Proteomes" id="UP001142055"/>
    </source>
</evidence>
<keyword evidence="1" id="KW-0812">Transmembrane</keyword>
<accession>A0A9Q0RIR4</accession>
<dbReference type="AlphaFoldDB" id="A0A9Q0RIR4"/>
<organism evidence="2 3">
    <name type="scientific">Blomia tropicalis</name>
    <name type="common">Mite</name>
    <dbReference type="NCBI Taxonomy" id="40697"/>
    <lineage>
        <taxon>Eukaryota</taxon>
        <taxon>Metazoa</taxon>
        <taxon>Ecdysozoa</taxon>
        <taxon>Arthropoda</taxon>
        <taxon>Chelicerata</taxon>
        <taxon>Arachnida</taxon>
        <taxon>Acari</taxon>
        <taxon>Acariformes</taxon>
        <taxon>Sarcoptiformes</taxon>
        <taxon>Astigmata</taxon>
        <taxon>Glycyphagoidea</taxon>
        <taxon>Echimyopodidae</taxon>
        <taxon>Blomia</taxon>
    </lineage>
</organism>
<dbReference type="EMBL" id="JAPWDV010000004">
    <property type="protein sequence ID" value="KAJ6215620.1"/>
    <property type="molecule type" value="Genomic_DNA"/>
</dbReference>
<sequence>MLVEQFPSSLIIIIIILTIINSLIIPNVNGNHNYYYTSPSSTNSSIISNITTTPNSVLIDYVETKQTGYESTNHSNRNIWSILCSTYGERKKSTMTTSIATPRPLYSYLIPKRSKMFHRSGMITVSGDDGVDEPEQRPKRNTISHSYPWELTNFDSDVSSLSLGTQGYNSNGGSSTYGGGIYGGGGGGGGGRYNAANGYNYVTSNNYGTSSNGNGYGTFSGGGGVGNLPYGTVYGGGPNYGAIVPNYTMSNVNGNANQQAANGGQQFGTFNQFGQQMNPFQTNRLDFAGHPGFLGFNGINGQTPIFLVSKNMGFTSWLIPFIILLALPFIISAAFIPLFLKSVVYLLQIGRNLGILFPLIPPVINGTVTG</sequence>
<keyword evidence="3" id="KW-1185">Reference proteome</keyword>
<name>A0A9Q0RIR4_BLOTA</name>
<comment type="caution">
    <text evidence="2">The sequence shown here is derived from an EMBL/GenBank/DDBJ whole genome shotgun (WGS) entry which is preliminary data.</text>
</comment>
<gene>
    <name evidence="2" type="ORF">RDWZM_010120</name>
</gene>
<proteinExistence type="predicted"/>
<keyword evidence="1" id="KW-1133">Transmembrane helix</keyword>
<reference evidence="2" key="1">
    <citation type="submission" date="2022-12" db="EMBL/GenBank/DDBJ databases">
        <title>Genome assemblies of Blomia tropicalis.</title>
        <authorList>
            <person name="Cui Y."/>
        </authorList>
    </citation>
    <scope>NUCLEOTIDE SEQUENCE</scope>
    <source>
        <tissue evidence="2">Adult mites</tissue>
    </source>
</reference>
<keyword evidence="1" id="KW-0472">Membrane</keyword>